<organism evidence="2 3">
    <name type="scientific">Mugilogobius chulae</name>
    <name type="common">yellowstripe goby</name>
    <dbReference type="NCBI Taxonomy" id="88201"/>
    <lineage>
        <taxon>Eukaryota</taxon>
        <taxon>Metazoa</taxon>
        <taxon>Chordata</taxon>
        <taxon>Craniata</taxon>
        <taxon>Vertebrata</taxon>
        <taxon>Euteleostomi</taxon>
        <taxon>Actinopterygii</taxon>
        <taxon>Neopterygii</taxon>
        <taxon>Teleostei</taxon>
        <taxon>Neoteleostei</taxon>
        <taxon>Acanthomorphata</taxon>
        <taxon>Gobiaria</taxon>
        <taxon>Gobiiformes</taxon>
        <taxon>Gobioidei</taxon>
        <taxon>Gobiidae</taxon>
        <taxon>Gobionellinae</taxon>
        <taxon>Mugilogobius</taxon>
    </lineage>
</organism>
<accession>A0AAW0P555</accession>
<evidence type="ECO:0000313" key="2">
    <source>
        <dbReference type="EMBL" id="KAK7909693.1"/>
    </source>
</evidence>
<protein>
    <submittedName>
        <fullName evidence="2">Uncharacterized protein</fullName>
    </submittedName>
</protein>
<evidence type="ECO:0000313" key="3">
    <source>
        <dbReference type="Proteomes" id="UP001460270"/>
    </source>
</evidence>
<dbReference type="Proteomes" id="UP001460270">
    <property type="component" value="Unassembled WGS sequence"/>
</dbReference>
<evidence type="ECO:0000256" key="1">
    <source>
        <dbReference type="SAM" id="MobiDB-lite"/>
    </source>
</evidence>
<proteinExistence type="predicted"/>
<feature type="region of interest" description="Disordered" evidence="1">
    <location>
        <begin position="500"/>
        <end position="524"/>
    </location>
</feature>
<name>A0AAW0P555_9GOBI</name>
<reference evidence="3" key="1">
    <citation type="submission" date="2024-04" db="EMBL/GenBank/DDBJ databases">
        <title>Salinicola lusitanus LLJ914,a marine bacterium isolated from the Okinawa Trough.</title>
        <authorList>
            <person name="Li J."/>
        </authorList>
    </citation>
    <scope>NUCLEOTIDE SEQUENCE [LARGE SCALE GENOMIC DNA]</scope>
</reference>
<comment type="caution">
    <text evidence="2">The sequence shown here is derived from an EMBL/GenBank/DDBJ whole genome shotgun (WGS) entry which is preliminary data.</text>
</comment>
<keyword evidence="3" id="KW-1185">Reference proteome</keyword>
<dbReference type="PANTHER" id="PTHR31751:SF42">
    <property type="entry name" value="PROTEIN CBG10204"/>
    <property type="match status" value="1"/>
</dbReference>
<sequence>MVLTSQQKQFPEQNRQHLSVNLSSAVASETLDTSMSSTEAPCERDDSTFIPLSSEYTSTRSSSSDVSIAGTERRGDWSERKWIVNESALMELFATCHTCGVSITDKKITSTGSQIKIEWTCLNHHTGVWHSCPDVRGIPENNLVSSAAIIFTGTTHNEIAEWADLLNLQLPKKTSYYSLQSTYMIPVVHKAYTDMQEKNLSELQEKASQGGHTDICGDARSDSPGYSAKYTCYSFMDDTTKKIIMSDLIQVSEATSSPAMESVGFRRGLDRLLDSGVSVDVVTTDRAPSIRKIMRESYPKLKHQLTHGMLPKELKRRWTSILYHVCGIHRWEEDEQEYRCYHDDLSDEQQKYKKWLKKGCAAWNALKGVVLDKNLLRDLSQMTLFKHTGNLEVFHSSMLKYAEKRRHFTYVSMQSRLQLSIIDHNHNVGRQHDHTQSGQEKYNIIHSKQSNQWVVRKLYESTTQDFRKELVQQVIERRLDKNVKLGDTMFHIHPPVSIPANIAPTPKPNKDDMVAGHVSRFPKT</sequence>
<dbReference type="AlphaFoldDB" id="A0AAW0P555"/>
<gene>
    <name evidence="2" type="ORF">WMY93_014377</name>
</gene>
<dbReference type="EMBL" id="JBBPFD010000010">
    <property type="protein sequence ID" value="KAK7909693.1"/>
    <property type="molecule type" value="Genomic_DNA"/>
</dbReference>
<dbReference type="PANTHER" id="PTHR31751">
    <property type="entry name" value="SI:CH211-108C17.2-RELATED-RELATED"/>
    <property type="match status" value="1"/>
</dbReference>